<dbReference type="OrthoDB" id="9802426at2"/>
<dbReference type="RefSeq" id="WP_114429832.1">
    <property type="nucleotide sequence ID" value="NZ_QPJM01000004.1"/>
</dbReference>
<dbReference type="Gene3D" id="3.40.50.2300">
    <property type="match status" value="1"/>
</dbReference>
<dbReference type="Proteomes" id="UP000253324">
    <property type="component" value="Unassembled WGS sequence"/>
</dbReference>
<comment type="subcellular location">
    <subcellularLocation>
        <location evidence="1">Cytoplasm</location>
    </subcellularLocation>
</comment>
<feature type="domain" description="Response regulatory" evidence="10">
    <location>
        <begin position="5"/>
        <end position="118"/>
    </location>
</feature>
<dbReference type="InterPro" id="IPR036388">
    <property type="entry name" value="WH-like_DNA-bd_sf"/>
</dbReference>
<evidence type="ECO:0000256" key="5">
    <source>
        <dbReference type="ARBA" id="ARBA00023015"/>
    </source>
</evidence>
<proteinExistence type="predicted"/>
<feature type="domain" description="OmpR/PhoB-type" evidence="11">
    <location>
        <begin position="128"/>
        <end position="227"/>
    </location>
</feature>
<dbReference type="EMBL" id="QPJM01000004">
    <property type="protein sequence ID" value="RCW84575.1"/>
    <property type="molecule type" value="Genomic_DNA"/>
</dbReference>
<reference evidence="12 13" key="1">
    <citation type="submission" date="2018-07" db="EMBL/GenBank/DDBJ databases">
        <title>Genomic Encyclopedia of Type Strains, Phase III (KMG-III): the genomes of soil and plant-associated and newly described type strains.</title>
        <authorList>
            <person name="Whitman W."/>
        </authorList>
    </citation>
    <scope>NUCLEOTIDE SEQUENCE [LARGE SCALE GENOMIC DNA]</scope>
    <source>
        <strain evidence="12 13">31-25a</strain>
    </source>
</reference>
<dbReference type="PROSITE" id="PS51755">
    <property type="entry name" value="OMPR_PHOB"/>
    <property type="match status" value="1"/>
</dbReference>
<dbReference type="PANTHER" id="PTHR48111">
    <property type="entry name" value="REGULATOR OF RPOS"/>
    <property type="match status" value="1"/>
</dbReference>
<keyword evidence="3 8" id="KW-0597">Phosphoprotein</keyword>
<evidence type="ECO:0000256" key="3">
    <source>
        <dbReference type="ARBA" id="ARBA00022553"/>
    </source>
</evidence>
<evidence type="ECO:0000256" key="7">
    <source>
        <dbReference type="ARBA" id="ARBA00023163"/>
    </source>
</evidence>
<dbReference type="InterPro" id="IPR039420">
    <property type="entry name" value="WalR-like"/>
</dbReference>
<evidence type="ECO:0000256" key="8">
    <source>
        <dbReference type="PROSITE-ProRule" id="PRU00169"/>
    </source>
</evidence>
<dbReference type="AlphaFoldDB" id="A0A368YWL1"/>
<feature type="DNA-binding region" description="OmpR/PhoB-type" evidence="9">
    <location>
        <begin position="128"/>
        <end position="227"/>
    </location>
</feature>
<organism evidence="12 13">
    <name type="scientific">Phyllobacterium bourgognense</name>
    <dbReference type="NCBI Taxonomy" id="314236"/>
    <lineage>
        <taxon>Bacteria</taxon>
        <taxon>Pseudomonadati</taxon>
        <taxon>Pseudomonadota</taxon>
        <taxon>Alphaproteobacteria</taxon>
        <taxon>Hyphomicrobiales</taxon>
        <taxon>Phyllobacteriaceae</taxon>
        <taxon>Phyllobacterium</taxon>
    </lineage>
</organism>
<name>A0A368YWL1_9HYPH</name>
<dbReference type="GO" id="GO:0032993">
    <property type="term" value="C:protein-DNA complex"/>
    <property type="evidence" value="ECO:0007669"/>
    <property type="project" value="TreeGrafter"/>
</dbReference>
<accession>A0A368YWL1</accession>
<sequence>MNQHRILVVDDEPQIQRFLNPALNASGYEVILASTGAEAERLAATSAPDLIVLDLGLPDKDGKEVIETVRAFSEVPIIVLSARDREAEKIASLDLGANDYVEKPFGIGELLARIRTALRQQVAGTSVPSRFEANGLVVDMVKRIVSRNGEEVHLTRKEYQLLVHLVLHAGMVVTHRQLLASVWGAAHVHDLQYLRVFVGQLRAKIEDDANNPQFIRTEAGVGYRFIAESIG</sequence>
<evidence type="ECO:0000256" key="1">
    <source>
        <dbReference type="ARBA" id="ARBA00004496"/>
    </source>
</evidence>
<dbReference type="InterPro" id="IPR001867">
    <property type="entry name" value="OmpR/PhoB-type_DNA-bd"/>
</dbReference>
<evidence type="ECO:0000313" key="13">
    <source>
        <dbReference type="Proteomes" id="UP000253324"/>
    </source>
</evidence>
<dbReference type="Gene3D" id="6.10.250.690">
    <property type="match status" value="1"/>
</dbReference>
<keyword evidence="5" id="KW-0805">Transcription regulation</keyword>
<dbReference type="SUPFAM" id="SSF52172">
    <property type="entry name" value="CheY-like"/>
    <property type="match status" value="1"/>
</dbReference>
<keyword evidence="13" id="KW-1185">Reference proteome</keyword>
<dbReference type="InterPro" id="IPR011006">
    <property type="entry name" value="CheY-like_superfamily"/>
</dbReference>
<dbReference type="FunFam" id="3.40.50.2300:FF:000021">
    <property type="entry name" value="Two-component system response regulator KdpE"/>
    <property type="match status" value="1"/>
</dbReference>
<dbReference type="CDD" id="cd17620">
    <property type="entry name" value="REC_OmpR_KdpE-like"/>
    <property type="match status" value="1"/>
</dbReference>
<dbReference type="GO" id="GO:0000156">
    <property type="term" value="F:phosphorelay response regulator activity"/>
    <property type="evidence" value="ECO:0007669"/>
    <property type="project" value="TreeGrafter"/>
</dbReference>
<dbReference type="PANTHER" id="PTHR48111:SF50">
    <property type="entry name" value="KDP OPERON TRANSCRIPTIONAL REGULATORY PROTEIN KDPE"/>
    <property type="match status" value="1"/>
</dbReference>
<evidence type="ECO:0000256" key="2">
    <source>
        <dbReference type="ARBA" id="ARBA00022490"/>
    </source>
</evidence>
<dbReference type="Gene3D" id="1.10.10.10">
    <property type="entry name" value="Winged helix-like DNA-binding domain superfamily/Winged helix DNA-binding domain"/>
    <property type="match status" value="1"/>
</dbReference>
<comment type="caution">
    <text evidence="12">The sequence shown here is derived from an EMBL/GenBank/DDBJ whole genome shotgun (WGS) entry which is preliminary data.</text>
</comment>
<dbReference type="CDD" id="cd00383">
    <property type="entry name" value="trans_reg_C"/>
    <property type="match status" value="1"/>
</dbReference>
<evidence type="ECO:0000259" key="11">
    <source>
        <dbReference type="PROSITE" id="PS51755"/>
    </source>
</evidence>
<feature type="modified residue" description="4-aspartylphosphate" evidence="8">
    <location>
        <position position="54"/>
    </location>
</feature>
<gene>
    <name evidence="12" type="ORF">C7476_104333</name>
</gene>
<dbReference type="Pfam" id="PF00486">
    <property type="entry name" value="Trans_reg_C"/>
    <property type="match status" value="1"/>
</dbReference>
<dbReference type="GO" id="GO:0042802">
    <property type="term" value="F:identical protein binding"/>
    <property type="evidence" value="ECO:0007669"/>
    <property type="project" value="UniProtKB-ARBA"/>
</dbReference>
<dbReference type="PROSITE" id="PS50110">
    <property type="entry name" value="RESPONSE_REGULATORY"/>
    <property type="match status" value="1"/>
</dbReference>
<keyword evidence="7" id="KW-0804">Transcription</keyword>
<dbReference type="Pfam" id="PF00072">
    <property type="entry name" value="Response_reg"/>
    <property type="match status" value="1"/>
</dbReference>
<evidence type="ECO:0000259" key="10">
    <source>
        <dbReference type="PROSITE" id="PS50110"/>
    </source>
</evidence>
<keyword evidence="2" id="KW-0963">Cytoplasm</keyword>
<keyword evidence="4" id="KW-0902">Two-component regulatory system</keyword>
<protein>
    <submittedName>
        <fullName evidence="12">Two-component system KDP operon response regulator KdpE</fullName>
    </submittedName>
</protein>
<evidence type="ECO:0000256" key="4">
    <source>
        <dbReference type="ARBA" id="ARBA00023012"/>
    </source>
</evidence>
<dbReference type="SMART" id="SM00448">
    <property type="entry name" value="REC"/>
    <property type="match status" value="1"/>
</dbReference>
<evidence type="ECO:0000256" key="6">
    <source>
        <dbReference type="ARBA" id="ARBA00023125"/>
    </source>
</evidence>
<evidence type="ECO:0000313" key="12">
    <source>
        <dbReference type="EMBL" id="RCW84575.1"/>
    </source>
</evidence>
<dbReference type="SMART" id="SM00862">
    <property type="entry name" value="Trans_reg_C"/>
    <property type="match status" value="1"/>
</dbReference>
<keyword evidence="6 9" id="KW-0238">DNA-binding</keyword>
<dbReference type="GO" id="GO:0045893">
    <property type="term" value="P:positive regulation of DNA-templated transcription"/>
    <property type="evidence" value="ECO:0007669"/>
    <property type="project" value="UniProtKB-ARBA"/>
</dbReference>
<evidence type="ECO:0000256" key="9">
    <source>
        <dbReference type="PROSITE-ProRule" id="PRU01091"/>
    </source>
</evidence>
<dbReference type="InterPro" id="IPR001789">
    <property type="entry name" value="Sig_transdc_resp-reg_receiver"/>
</dbReference>
<dbReference type="GO" id="GO:0005829">
    <property type="term" value="C:cytosol"/>
    <property type="evidence" value="ECO:0007669"/>
    <property type="project" value="TreeGrafter"/>
</dbReference>
<dbReference type="GO" id="GO:0000987">
    <property type="term" value="F:cis-regulatory region sequence-specific DNA binding"/>
    <property type="evidence" value="ECO:0007669"/>
    <property type="project" value="UniProtKB-ARBA"/>
</dbReference>